<dbReference type="PROSITE" id="PS51459">
    <property type="entry name" value="FIDO"/>
    <property type="match status" value="1"/>
</dbReference>
<keyword evidence="2" id="KW-0067">ATP-binding</keyword>
<evidence type="ECO:0000256" key="1">
    <source>
        <dbReference type="PIRSR" id="PIRSR640198-1"/>
    </source>
</evidence>
<feature type="coiled-coil region" evidence="3">
    <location>
        <begin position="280"/>
        <end position="310"/>
    </location>
</feature>
<dbReference type="AlphaFoldDB" id="A0A2A9HCT6"/>
<dbReference type="InterPro" id="IPR036597">
    <property type="entry name" value="Fido-like_dom_sf"/>
</dbReference>
<feature type="binding site" evidence="2">
    <location>
        <begin position="217"/>
        <end position="224"/>
    </location>
    <ligand>
        <name>ATP</name>
        <dbReference type="ChEBI" id="CHEBI:30616"/>
    </ligand>
</feature>
<proteinExistence type="predicted"/>
<dbReference type="InterPro" id="IPR040198">
    <property type="entry name" value="Fido_containing"/>
</dbReference>
<reference evidence="5 6" key="1">
    <citation type="submission" date="2017-09" db="EMBL/GenBank/DDBJ databases">
        <title>Sequencing the genomes of two abundant thermophiles in Great Basin hot springs: Thermocrinis jamiesonii and novel Chloroflexi Thermoflexus hugenholtzii.</title>
        <authorList>
            <person name="Hedlund B."/>
        </authorList>
    </citation>
    <scope>NUCLEOTIDE SEQUENCE [LARGE SCALE GENOMIC DNA]</scope>
    <source>
        <strain evidence="5 6">G233</strain>
    </source>
</reference>
<dbReference type="RefSeq" id="WP_098502599.1">
    <property type="nucleotide sequence ID" value="NZ_PDJQ01000001.1"/>
</dbReference>
<organism evidence="5 6">
    <name type="scientific">Tepidiforma thermophila (strain KCTC 52669 / CGMCC 1.13589 / G233)</name>
    <dbReference type="NCBI Taxonomy" id="2761530"/>
    <lineage>
        <taxon>Bacteria</taxon>
        <taxon>Bacillati</taxon>
        <taxon>Chloroflexota</taxon>
        <taxon>Tepidiformia</taxon>
        <taxon>Tepidiformales</taxon>
        <taxon>Tepidiformaceae</taxon>
        <taxon>Tepidiforma</taxon>
    </lineage>
</organism>
<dbReference type="GO" id="GO:0005524">
    <property type="term" value="F:ATP binding"/>
    <property type="evidence" value="ECO:0007669"/>
    <property type="project" value="UniProtKB-KW"/>
</dbReference>
<dbReference type="InterPro" id="IPR003812">
    <property type="entry name" value="Fido"/>
</dbReference>
<feature type="domain" description="Fido" evidence="4">
    <location>
        <begin position="127"/>
        <end position="277"/>
    </location>
</feature>
<dbReference type="Pfam" id="PF02661">
    <property type="entry name" value="Fic"/>
    <property type="match status" value="1"/>
</dbReference>
<evidence type="ECO:0000313" key="6">
    <source>
        <dbReference type="Proteomes" id="UP000223071"/>
    </source>
</evidence>
<dbReference type="Proteomes" id="UP000223071">
    <property type="component" value="Unassembled WGS sequence"/>
</dbReference>
<keyword evidence="6" id="KW-1185">Reference proteome</keyword>
<evidence type="ECO:0000313" key="5">
    <source>
        <dbReference type="EMBL" id="PFG73123.1"/>
    </source>
</evidence>
<comment type="caution">
    <text evidence="5">The sequence shown here is derived from an EMBL/GenBank/DDBJ whole genome shotgun (WGS) entry which is preliminary data.</text>
</comment>
<protein>
    <submittedName>
        <fullName evidence="5">Fic family protein</fullName>
    </submittedName>
</protein>
<dbReference type="Pfam" id="PF13784">
    <property type="entry name" value="Fic_N"/>
    <property type="match status" value="1"/>
</dbReference>
<sequence>MKAEDFAAEQRHCLVAISGGVAFVPPPAPRDLDVPRELARLEAEALRQIGRLEEVAAAFTVEQALFPLRLREAQLSNEIEGTHTQVEELLTAVAAPRAVSSAAVQEVLATAGALETGTTWVLEGRGLSHSLVLELHRQILGGGRGSQLSAGAYRTRQVVIGQRGDTPATARFVPPPPELVRPLMDDLLEFAAEERVGPVLDAGILHYQFEAIHPFEDGNGRLGRALVPLLWLARDFLERPLVYVGGYLAERRSEYMERLLRASTDGDWTGWLAFFTRGVIAEAERTQARLKAARELLERYRQALVATTKSPTARDALPLLLERQVVGAADVQRYTGASRPAARQAIEALVQVGALRPLGRVAGAAMYLAEEFERAIFGSPPGAQG</sequence>
<keyword evidence="3" id="KW-0175">Coiled coil</keyword>
<gene>
    <name evidence="5" type="ORF">A9A59_0317</name>
</gene>
<dbReference type="InterPro" id="IPR025758">
    <property type="entry name" value="Fic/DOC_N"/>
</dbReference>
<accession>A0A2A9HCT6</accession>
<evidence type="ECO:0000256" key="3">
    <source>
        <dbReference type="SAM" id="Coils"/>
    </source>
</evidence>
<keyword evidence="2" id="KW-0547">Nucleotide-binding</keyword>
<dbReference type="PANTHER" id="PTHR13504">
    <property type="entry name" value="FIDO DOMAIN-CONTAINING PROTEIN DDB_G0283145"/>
    <property type="match status" value="1"/>
</dbReference>
<dbReference type="EMBL" id="PDJQ01000001">
    <property type="protein sequence ID" value="PFG73123.1"/>
    <property type="molecule type" value="Genomic_DNA"/>
</dbReference>
<feature type="active site" evidence="1">
    <location>
        <position position="213"/>
    </location>
</feature>
<evidence type="ECO:0000259" key="4">
    <source>
        <dbReference type="PROSITE" id="PS51459"/>
    </source>
</evidence>
<evidence type="ECO:0000256" key="2">
    <source>
        <dbReference type="PIRSR" id="PIRSR640198-2"/>
    </source>
</evidence>
<name>A0A2A9HCT6_TEPT2</name>
<dbReference type="SUPFAM" id="SSF140931">
    <property type="entry name" value="Fic-like"/>
    <property type="match status" value="1"/>
</dbReference>
<dbReference type="PANTHER" id="PTHR13504:SF38">
    <property type="entry name" value="FIDO DOMAIN-CONTAINING PROTEIN"/>
    <property type="match status" value="1"/>
</dbReference>
<dbReference type="Gene3D" id="1.10.3290.10">
    <property type="entry name" value="Fido-like domain"/>
    <property type="match status" value="1"/>
</dbReference>